<evidence type="ECO:0000313" key="3">
    <source>
        <dbReference type="EMBL" id="KAK3902254.1"/>
    </source>
</evidence>
<feature type="transmembrane region" description="Helical" evidence="2">
    <location>
        <begin position="28"/>
        <end position="47"/>
    </location>
</feature>
<proteinExistence type="predicted"/>
<feature type="transmembrane region" description="Helical" evidence="2">
    <location>
        <begin position="6"/>
        <end position="21"/>
    </location>
</feature>
<keyword evidence="2" id="KW-0812">Transmembrane</keyword>
<dbReference type="AlphaFoldDB" id="A0AAN6RTJ2"/>
<keyword evidence="2" id="KW-0472">Membrane</keyword>
<organism evidence="3 4">
    <name type="scientific">Staphylotrichum tortipilum</name>
    <dbReference type="NCBI Taxonomy" id="2831512"/>
    <lineage>
        <taxon>Eukaryota</taxon>
        <taxon>Fungi</taxon>
        <taxon>Dikarya</taxon>
        <taxon>Ascomycota</taxon>
        <taxon>Pezizomycotina</taxon>
        <taxon>Sordariomycetes</taxon>
        <taxon>Sordariomycetidae</taxon>
        <taxon>Sordariales</taxon>
        <taxon>Chaetomiaceae</taxon>
        <taxon>Staphylotrichum</taxon>
    </lineage>
</organism>
<keyword evidence="2" id="KW-1133">Transmembrane helix</keyword>
<dbReference type="EMBL" id="MU855522">
    <property type="protein sequence ID" value="KAK3902254.1"/>
    <property type="molecule type" value="Genomic_DNA"/>
</dbReference>
<sequence length="320" mass="34027">MTLLLILYPLIILALVGVAIYQHMSINILSLPIPSALTILTILLPLLSPLTTLTAPSLSQPATRARSRNHNPTPTPRLPPLLPPALHLLQFLLTTILATLFTAPLTSPDPTTCLLSTRWRALWSAHNASAIRQIQDALVCCGFRSTRDMAWPFPRGQDPSTGPTCEQQFGRREPCLPGWEAAFRRANTGEIAVVACVGVMQVAAVVLAWRFGGDPAAEGGWGGGVRGLLGVGDRGGREGVEGSRRPLLVAASPVERAGEGVVETGYQEVMDGEEASDGEGEGDGEERQQRRGPNGYGGVGGGGPRVEPAHHDPWAGIQRV</sequence>
<comment type="caution">
    <text evidence="3">The sequence shown here is derived from an EMBL/GenBank/DDBJ whole genome shotgun (WGS) entry which is preliminary data.</text>
</comment>
<keyword evidence="4" id="KW-1185">Reference proteome</keyword>
<evidence type="ECO:0000313" key="4">
    <source>
        <dbReference type="Proteomes" id="UP001303889"/>
    </source>
</evidence>
<feature type="region of interest" description="Disordered" evidence="1">
    <location>
        <begin position="58"/>
        <end position="77"/>
    </location>
</feature>
<evidence type="ECO:0000256" key="1">
    <source>
        <dbReference type="SAM" id="MobiDB-lite"/>
    </source>
</evidence>
<evidence type="ECO:0000256" key="2">
    <source>
        <dbReference type="SAM" id="Phobius"/>
    </source>
</evidence>
<accession>A0AAN6RTJ2</accession>
<name>A0AAN6RTJ2_9PEZI</name>
<feature type="compositionally biased region" description="Gly residues" evidence="1">
    <location>
        <begin position="294"/>
        <end position="304"/>
    </location>
</feature>
<feature type="transmembrane region" description="Helical" evidence="2">
    <location>
        <begin position="85"/>
        <end position="105"/>
    </location>
</feature>
<feature type="compositionally biased region" description="Acidic residues" evidence="1">
    <location>
        <begin position="270"/>
        <end position="284"/>
    </location>
</feature>
<feature type="region of interest" description="Disordered" evidence="1">
    <location>
        <begin position="266"/>
        <end position="320"/>
    </location>
</feature>
<dbReference type="Proteomes" id="UP001303889">
    <property type="component" value="Unassembled WGS sequence"/>
</dbReference>
<reference evidence="3" key="1">
    <citation type="journal article" date="2023" name="Mol. Phylogenet. Evol.">
        <title>Genome-scale phylogeny and comparative genomics of the fungal order Sordariales.</title>
        <authorList>
            <person name="Hensen N."/>
            <person name="Bonometti L."/>
            <person name="Westerberg I."/>
            <person name="Brannstrom I.O."/>
            <person name="Guillou S."/>
            <person name="Cros-Aarteil S."/>
            <person name="Calhoun S."/>
            <person name="Haridas S."/>
            <person name="Kuo A."/>
            <person name="Mondo S."/>
            <person name="Pangilinan J."/>
            <person name="Riley R."/>
            <person name="LaButti K."/>
            <person name="Andreopoulos B."/>
            <person name="Lipzen A."/>
            <person name="Chen C."/>
            <person name="Yan M."/>
            <person name="Daum C."/>
            <person name="Ng V."/>
            <person name="Clum A."/>
            <person name="Steindorff A."/>
            <person name="Ohm R.A."/>
            <person name="Martin F."/>
            <person name="Silar P."/>
            <person name="Natvig D.O."/>
            <person name="Lalanne C."/>
            <person name="Gautier V."/>
            <person name="Ament-Velasquez S.L."/>
            <person name="Kruys A."/>
            <person name="Hutchinson M.I."/>
            <person name="Powell A.J."/>
            <person name="Barry K."/>
            <person name="Miller A.N."/>
            <person name="Grigoriev I.V."/>
            <person name="Debuchy R."/>
            <person name="Gladieux P."/>
            <person name="Hiltunen Thoren M."/>
            <person name="Johannesson H."/>
        </authorList>
    </citation>
    <scope>NUCLEOTIDE SEQUENCE</scope>
    <source>
        <strain evidence="3">CBS 103.79</strain>
    </source>
</reference>
<gene>
    <name evidence="3" type="ORF">C8A05DRAFT_44289</name>
</gene>
<protein>
    <submittedName>
        <fullName evidence="3">Uncharacterized protein</fullName>
    </submittedName>
</protein>
<reference evidence="3" key="2">
    <citation type="submission" date="2023-05" db="EMBL/GenBank/DDBJ databases">
        <authorList>
            <consortium name="Lawrence Berkeley National Laboratory"/>
            <person name="Steindorff A."/>
            <person name="Hensen N."/>
            <person name="Bonometti L."/>
            <person name="Westerberg I."/>
            <person name="Brannstrom I.O."/>
            <person name="Guillou S."/>
            <person name="Cros-Aarteil S."/>
            <person name="Calhoun S."/>
            <person name="Haridas S."/>
            <person name="Kuo A."/>
            <person name="Mondo S."/>
            <person name="Pangilinan J."/>
            <person name="Riley R."/>
            <person name="Labutti K."/>
            <person name="Andreopoulos B."/>
            <person name="Lipzen A."/>
            <person name="Chen C."/>
            <person name="Yanf M."/>
            <person name="Daum C."/>
            <person name="Ng V."/>
            <person name="Clum A."/>
            <person name="Ohm R."/>
            <person name="Martin F."/>
            <person name="Silar P."/>
            <person name="Natvig D."/>
            <person name="Lalanne C."/>
            <person name="Gautier V."/>
            <person name="Ament-Velasquez S.L."/>
            <person name="Kruys A."/>
            <person name="Hutchinson M.I."/>
            <person name="Powell A.J."/>
            <person name="Barry K."/>
            <person name="Miller A.N."/>
            <person name="Grigoriev I.V."/>
            <person name="Debuchy R."/>
            <person name="Gladieux P."/>
            <person name="Thoren M.H."/>
            <person name="Johannesson H."/>
        </authorList>
    </citation>
    <scope>NUCLEOTIDE SEQUENCE</scope>
    <source>
        <strain evidence="3">CBS 103.79</strain>
    </source>
</reference>